<evidence type="ECO:0000313" key="2">
    <source>
        <dbReference type="EMBL" id="MBR7825860.1"/>
    </source>
</evidence>
<accession>A0A941E453</accession>
<feature type="transmembrane region" description="Helical" evidence="1">
    <location>
        <begin position="45"/>
        <end position="70"/>
    </location>
</feature>
<protein>
    <submittedName>
        <fullName evidence="2">Uncharacterized protein</fullName>
    </submittedName>
</protein>
<name>A0A941E453_9ACTN</name>
<gene>
    <name evidence="2" type="ORF">KDK95_06030</name>
</gene>
<organism evidence="2 3">
    <name type="scientific">Actinospica acidithermotolerans</name>
    <dbReference type="NCBI Taxonomy" id="2828514"/>
    <lineage>
        <taxon>Bacteria</taxon>
        <taxon>Bacillati</taxon>
        <taxon>Actinomycetota</taxon>
        <taxon>Actinomycetes</taxon>
        <taxon>Catenulisporales</taxon>
        <taxon>Actinospicaceae</taxon>
        <taxon>Actinospica</taxon>
    </lineage>
</organism>
<proteinExistence type="predicted"/>
<keyword evidence="3" id="KW-1185">Reference proteome</keyword>
<dbReference type="AlphaFoldDB" id="A0A941E453"/>
<sequence length="223" mass="23209">MSIIGEPTSLSAALHDAALSVEPPPTEVLYGEAVRRGRRIKRNRALGTGLAGAVVLAAGGALITTAHYGAHTTATASVLSGPVNRDYMIAAYEAALPSNAKITGAVTAEGYHAGDSKSWSTQATANVLVSGRQYTVYVDIQRGEDKWPACTAVLRCSTATVDGASPETIEIYAWLPGDDATISVSVSSRGHLAGSAAQPFSIGQIEQMLTANVWTKVLDDLPK</sequence>
<dbReference type="Proteomes" id="UP000676325">
    <property type="component" value="Unassembled WGS sequence"/>
</dbReference>
<keyword evidence="1" id="KW-0812">Transmembrane</keyword>
<evidence type="ECO:0000313" key="3">
    <source>
        <dbReference type="Proteomes" id="UP000676325"/>
    </source>
</evidence>
<evidence type="ECO:0000256" key="1">
    <source>
        <dbReference type="SAM" id="Phobius"/>
    </source>
</evidence>
<reference evidence="2" key="1">
    <citation type="submission" date="2021-04" db="EMBL/GenBank/DDBJ databases">
        <title>Genome based classification of Actinospica acidithermotolerans sp. nov., an actinobacterium isolated from an Indonesian hot spring.</title>
        <authorList>
            <person name="Kusuma A.B."/>
            <person name="Putra K.E."/>
            <person name="Nafisah S."/>
            <person name="Loh J."/>
            <person name="Nouioui I."/>
            <person name="Goodfellow M."/>
        </authorList>
    </citation>
    <scope>NUCLEOTIDE SEQUENCE</scope>
    <source>
        <strain evidence="2">MGRD01-02</strain>
    </source>
</reference>
<keyword evidence="1" id="KW-0472">Membrane</keyword>
<keyword evidence="1" id="KW-1133">Transmembrane helix</keyword>
<dbReference type="RefSeq" id="WP_212517014.1">
    <property type="nucleotide sequence ID" value="NZ_JAGSOH010000010.1"/>
</dbReference>
<dbReference type="EMBL" id="JAGSOH010000010">
    <property type="protein sequence ID" value="MBR7825860.1"/>
    <property type="molecule type" value="Genomic_DNA"/>
</dbReference>
<comment type="caution">
    <text evidence="2">The sequence shown here is derived from an EMBL/GenBank/DDBJ whole genome shotgun (WGS) entry which is preliminary data.</text>
</comment>